<evidence type="ECO:0000256" key="1">
    <source>
        <dbReference type="SAM" id="MobiDB-lite"/>
    </source>
</evidence>
<protein>
    <submittedName>
        <fullName evidence="2">Uncharacterized protein</fullName>
    </submittedName>
</protein>
<reference evidence="2" key="1">
    <citation type="journal article" date="2023" name="Mol. Biol. Evol.">
        <title>Third-Generation Sequencing Reveals the Adaptive Role of the Epigenome in Three Deep-Sea Polychaetes.</title>
        <authorList>
            <person name="Perez M."/>
            <person name="Aroh O."/>
            <person name="Sun Y."/>
            <person name="Lan Y."/>
            <person name="Juniper S.K."/>
            <person name="Young C.R."/>
            <person name="Angers B."/>
            <person name="Qian P.Y."/>
        </authorList>
    </citation>
    <scope>NUCLEOTIDE SEQUENCE</scope>
    <source>
        <strain evidence="2">R07B-5</strain>
    </source>
</reference>
<sequence>MHSVCLADVPKLPTTHNQLKSGGPADVGKQSGCQRTKFKLVLNSDHLRRDLRRLNVGETIRMQPLEQDRREWAEATVHTALSSRSYDVITSTGRHYRRNRRHIRPSRPSEHNTTHDRADRPERMIPPSGARIELTIRKPSQLRQTQPQLNKRKLQQSHRIHDQVR</sequence>
<dbReference type="AlphaFoldDB" id="A0AAD9JYU4"/>
<feature type="region of interest" description="Disordered" evidence="1">
    <location>
        <begin position="101"/>
        <end position="165"/>
    </location>
</feature>
<name>A0AAD9JYU4_RIDPI</name>
<organism evidence="2 3">
    <name type="scientific">Ridgeia piscesae</name>
    <name type="common">Tubeworm</name>
    <dbReference type="NCBI Taxonomy" id="27915"/>
    <lineage>
        <taxon>Eukaryota</taxon>
        <taxon>Metazoa</taxon>
        <taxon>Spiralia</taxon>
        <taxon>Lophotrochozoa</taxon>
        <taxon>Annelida</taxon>
        <taxon>Polychaeta</taxon>
        <taxon>Sedentaria</taxon>
        <taxon>Canalipalpata</taxon>
        <taxon>Sabellida</taxon>
        <taxon>Siboglinidae</taxon>
        <taxon>Ridgeia</taxon>
    </lineage>
</organism>
<proteinExistence type="predicted"/>
<keyword evidence="3" id="KW-1185">Reference proteome</keyword>
<dbReference type="Proteomes" id="UP001209878">
    <property type="component" value="Unassembled WGS sequence"/>
</dbReference>
<feature type="compositionally biased region" description="Basic and acidic residues" evidence="1">
    <location>
        <begin position="107"/>
        <end position="123"/>
    </location>
</feature>
<comment type="caution">
    <text evidence="2">The sequence shown here is derived from an EMBL/GenBank/DDBJ whole genome shotgun (WGS) entry which is preliminary data.</text>
</comment>
<evidence type="ECO:0000313" key="2">
    <source>
        <dbReference type="EMBL" id="KAK2161436.1"/>
    </source>
</evidence>
<accession>A0AAD9JYU4</accession>
<gene>
    <name evidence="2" type="ORF">NP493_1583g00072</name>
</gene>
<evidence type="ECO:0000313" key="3">
    <source>
        <dbReference type="Proteomes" id="UP001209878"/>
    </source>
</evidence>
<dbReference type="EMBL" id="JAODUO010001581">
    <property type="protein sequence ID" value="KAK2161436.1"/>
    <property type="molecule type" value="Genomic_DNA"/>
</dbReference>